<dbReference type="PANTHER" id="PTHR46796:SF7">
    <property type="entry name" value="ARAC FAMILY TRANSCRIPTIONAL REGULATOR"/>
    <property type="match status" value="1"/>
</dbReference>
<proteinExistence type="predicted"/>
<evidence type="ECO:0000256" key="2">
    <source>
        <dbReference type="ARBA" id="ARBA00023125"/>
    </source>
</evidence>
<feature type="region of interest" description="Disordered" evidence="4">
    <location>
        <begin position="288"/>
        <end position="309"/>
    </location>
</feature>
<dbReference type="InterPro" id="IPR009057">
    <property type="entry name" value="Homeodomain-like_sf"/>
</dbReference>
<dbReference type="EMBL" id="QOVG01000002">
    <property type="protein sequence ID" value="NDK37932.1"/>
    <property type="molecule type" value="Genomic_DNA"/>
</dbReference>
<feature type="compositionally biased region" description="Basic and acidic residues" evidence="4">
    <location>
        <begin position="294"/>
        <end position="303"/>
    </location>
</feature>
<dbReference type="PRINTS" id="PR00032">
    <property type="entry name" value="HTHARAC"/>
</dbReference>
<name>A0ABX0A8V3_9GAMM</name>
<dbReference type="InterPro" id="IPR050204">
    <property type="entry name" value="AraC_XylS_family_regulators"/>
</dbReference>
<dbReference type="Pfam" id="PF12833">
    <property type="entry name" value="HTH_18"/>
    <property type="match status" value="1"/>
</dbReference>
<dbReference type="Gene3D" id="1.10.10.60">
    <property type="entry name" value="Homeodomain-like"/>
    <property type="match status" value="2"/>
</dbReference>
<dbReference type="InterPro" id="IPR020449">
    <property type="entry name" value="Tscrpt_reg_AraC-type_HTH"/>
</dbReference>
<evidence type="ECO:0000256" key="3">
    <source>
        <dbReference type="ARBA" id="ARBA00023163"/>
    </source>
</evidence>
<dbReference type="PROSITE" id="PS00041">
    <property type="entry name" value="HTH_ARAC_FAMILY_1"/>
    <property type="match status" value="1"/>
</dbReference>
<evidence type="ECO:0000259" key="5">
    <source>
        <dbReference type="PROSITE" id="PS01124"/>
    </source>
</evidence>
<dbReference type="InterPro" id="IPR018062">
    <property type="entry name" value="HTH_AraC-typ_CS"/>
</dbReference>
<reference evidence="6 7" key="1">
    <citation type="submission" date="2018-07" db="EMBL/GenBank/DDBJ databases">
        <title>Whole genome Sequencing of Pseudoxanthomonas gei KCTC 32298 (T).</title>
        <authorList>
            <person name="Kumar S."/>
            <person name="Bansal K."/>
            <person name="Kaur A."/>
            <person name="Patil P."/>
            <person name="Sharma S."/>
            <person name="Patil P.B."/>
        </authorList>
    </citation>
    <scope>NUCLEOTIDE SEQUENCE [LARGE SCALE GENOMIC DNA]</scope>
    <source>
        <strain evidence="6 7">KCTC 32298</strain>
    </source>
</reference>
<evidence type="ECO:0000256" key="1">
    <source>
        <dbReference type="ARBA" id="ARBA00023015"/>
    </source>
</evidence>
<evidence type="ECO:0000313" key="7">
    <source>
        <dbReference type="Proteomes" id="UP001429354"/>
    </source>
</evidence>
<evidence type="ECO:0000256" key="4">
    <source>
        <dbReference type="SAM" id="MobiDB-lite"/>
    </source>
</evidence>
<sequence>MKMQTAWMDRNQLLEAGVDFQHPDLVNVVAASRTGSIAVVAPLVSFWLVVRGTADLDAREGRFNLRVGEWVVLEPDSRPAVYAGRGSLVLGVVMAQAARTRIRQFTHLDLHTGRGAMDRHEVRECVGLWRRTGVFARSGRLHPSDEATPLVPLLRELCNAQYEFGRLIDHCPGRSMRRKSQVFDRMQRARLFLEGNVDRNVRLAELAELSNVSTWYFTKIFHALYGEGPQAMAARLRLGHAARLLAETTLSVSEIGAVCGFENNCSFSRAFRERHGVPPSVYRMNTAYAGTDSAKPRGSERKAAGALGP</sequence>
<protein>
    <submittedName>
        <fullName evidence="6">AraC family transcriptional regulator</fullName>
    </submittedName>
</protein>
<dbReference type="SMART" id="SM00342">
    <property type="entry name" value="HTH_ARAC"/>
    <property type="match status" value="1"/>
</dbReference>
<keyword evidence="2" id="KW-0238">DNA-binding</keyword>
<accession>A0ABX0A8V3</accession>
<gene>
    <name evidence="6" type="ORF">DT603_03645</name>
</gene>
<dbReference type="Proteomes" id="UP001429354">
    <property type="component" value="Unassembled WGS sequence"/>
</dbReference>
<keyword evidence="3" id="KW-0804">Transcription</keyword>
<evidence type="ECO:0000313" key="6">
    <source>
        <dbReference type="EMBL" id="NDK37932.1"/>
    </source>
</evidence>
<keyword evidence="1" id="KW-0805">Transcription regulation</keyword>
<dbReference type="InterPro" id="IPR018060">
    <property type="entry name" value="HTH_AraC"/>
</dbReference>
<dbReference type="SUPFAM" id="SSF46689">
    <property type="entry name" value="Homeodomain-like"/>
    <property type="match status" value="2"/>
</dbReference>
<keyword evidence="7" id="KW-1185">Reference proteome</keyword>
<dbReference type="PANTHER" id="PTHR46796">
    <property type="entry name" value="HTH-TYPE TRANSCRIPTIONAL ACTIVATOR RHAS-RELATED"/>
    <property type="match status" value="1"/>
</dbReference>
<dbReference type="RefSeq" id="WP_162348500.1">
    <property type="nucleotide sequence ID" value="NZ_QOVG01000002.1"/>
</dbReference>
<feature type="domain" description="HTH araC/xylS-type" evidence="5">
    <location>
        <begin position="187"/>
        <end position="285"/>
    </location>
</feature>
<organism evidence="6 7">
    <name type="scientific">Pseudoxanthomonas gei</name>
    <dbReference type="NCBI Taxonomy" id="1383030"/>
    <lineage>
        <taxon>Bacteria</taxon>
        <taxon>Pseudomonadati</taxon>
        <taxon>Pseudomonadota</taxon>
        <taxon>Gammaproteobacteria</taxon>
        <taxon>Lysobacterales</taxon>
        <taxon>Lysobacteraceae</taxon>
        <taxon>Pseudoxanthomonas</taxon>
    </lineage>
</organism>
<comment type="caution">
    <text evidence="6">The sequence shown here is derived from an EMBL/GenBank/DDBJ whole genome shotgun (WGS) entry which is preliminary data.</text>
</comment>
<dbReference type="PROSITE" id="PS01124">
    <property type="entry name" value="HTH_ARAC_FAMILY_2"/>
    <property type="match status" value="1"/>
</dbReference>